<dbReference type="OrthoDB" id="5824039at2"/>
<evidence type="ECO:0000313" key="1">
    <source>
        <dbReference type="EMBL" id="SKA57322.1"/>
    </source>
</evidence>
<sequence>MNNSIYRFKWDPELYITLEKDDFHRRYIDFNRVRYFNLPRKNEIIKGECTFASRDELVNKFKSEINSIINTYAVESIISMVSKTFSYIIWSDKKKLCLFAEPSIKKYSEYLYQRVQRKEIKRSSYCHIIHDLKLVFSLLGYNENYFDNILLVSRNDQESNQSYSRSDLKKILPLLRALFKQTATQFLDNPEKHKSSYVSSYTMTFEWNGKKTRFVVE</sequence>
<dbReference type="RefSeq" id="WP_080176506.1">
    <property type="nucleotide sequence ID" value="NZ_AP024855.1"/>
</dbReference>
<dbReference type="AlphaFoldDB" id="A0A1T4UXA8"/>
<organism evidence="1 2">
    <name type="scientific">Photobacterium toruni</name>
    <dbReference type="NCBI Taxonomy" id="1935446"/>
    <lineage>
        <taxon>Bacteria</taxon>
        <taxon>Pseudomonadati</taxon>
        <taxon>Pseudomonadota</taxon>
        <taxon>Gammaproteobacteria</taxon>
        <taxon>Vibrionales</taxon>
        <taxon>Vibrionaceae</taxon>
        <taxon>Photobacterium</taxon>
    </lineage>
</organism>
<reference evidence="1 2" key="1">
    <citation type="submission" date="2017-02" db="EMBL/GenBank/DDBJ databases">
        <authorList>
            <person name="Peterson S.W."/>
        </authorList>
    </citation>
    <scope>NUCLEOTIDE SEQUENCE [LARGE SCALE GENOMIC DNA]</scope>
    <source>
        <strain evidence="1 2">CECT 9189</strain>
    </source>
</reference>
<dbReference type="EMBL" id="FUWP01000040">
    <property type="protein sequence ID" value="SKA57322.1"/>
    <property type="molecule type" value="Genomic_DNA"/>
</dbReference>
<dbReference type="Proteomes" id="UP000191116">
    <property type="component" value="Unassembled WGS sequence"/>
</dbReference>
<gene>
    <name evidence="1" type="ORF">CZ814_03850</name>
</gene>
<protein>
    <submittedName>
        <fullName evidence="1">Uncharacterized protein</fullName>
    </submittedName>
</protein>
<name>A0A1T4UXA8_9GAMM</name>
<proteinExistence type="predicted"/>
<evidence type="ECO:0000313" key="2">
    <source>
        <dbReference type="Proteomes" id="UP000191116"/>
    </source>
</evidence>
<accession>A0A1T4UXA8</accession>